<dbReference type="AlphaFoldDB" id="A0A158IQ21"/>
<sequence>MRRIPLILTKHLPIQIRNKFSHKNLKDHLMEIFPCTLVFIDIAAAASPNSTSTDPLSYAHQALCLNKTLLHFGMPRLRIFTNMPDAVISCLATVPEARRPLIYRLATSINIPRDTGFYAAHFKLDLLEQVKGMLAPETLLMLLDSDIVAMRPLADELLERCADVGVGAFDISDQVFPAYGSARVIKDLEIVAGRHLRNPRWYGGEFLVSTLPFLKRLVPVARAHCERYVNEIAHLQHHGDESFVSAALNTLADEGQQIVELGAYQAIGRHWSGNTHRDLRWFENCCFVHLPDGKALIERESRYSDVNTNRFWRAVLAAHLRNRVRFGIKLWFEASAIAPKLRWIPDGHAVTSSDELHRTPR</sequence>
<accession>A0A158IQ21</accession>
<organism evidence="1 2">
    <name type="scientific">Caballeronia udeis</name>
    <dbReference type="NCBI Taxonomy" id="1232866"/>
    <lineage>
        <taxon>Bacteria</taxon>
        <taxon>Pseudomonadati</taxon>
        <taxon>Pseudomonadota</taxon>
        <taxon>Betaproteobacteria</taxon>
        <taxon>Burkholderiales</taxon>
        <taxon>Burkholderiaceae</taxon>
        <taxon>Caballeronia</taxon>
    </lineage>
</organism>
<name>A0A158IQ21_9BURK</name>
<evidence type="ECO:0000313" key="2">
    <source>
        <dbReference type="Proteomes" id="UP000054683"/>
    </source>
</evidence>
<evidence type="ECO:0000313" key="1">
    <source>
        <dbReference type="EMBL" id="SAL58606.1"/>
    </source>
</evidence>
<protein>
    <submittedName>
        <fullName evidence="1">Uncharacterized protein</fullName>
    </submittedName>
</protein>
<proteinExistence type="predicted"/>
<gene>
    <name evidence="1" type="ORF">AWB69_06466</name>
</gene>
<dbReference type="EMBL" id="FCOK02000058">
    <property type="protein sequence ID" value="SAL58606.1"/>
    <property type="molecule type" value="Genomic_DNA"/>
</dbReference>
<reference evidence="1 2" key="1">
    <citation type="submission" date="2016-01" db="EMBL/GenBank/DDBJ databases">
        <authorList>
            <person name="Oliw E.H."/>
        </authorList>
    </citation>
    <scope>NUCLEOTIDE SEQUENCE [LARGE SCALE GENOMIC DNA]</scope>
    <source>
        <strain evidence="1">LMG 27134</strain>
    </source>
</reference>
<dbReference type="Proteomes" id="UP000054683">
    <property type="component" value="Unassembled WGS sequence"/>
</dbReference>